<dbReference type="Gene3D" id="1.20.1250.20">
    <property type="entry name" value="MFS general substrate transporter like domains"/>
    <property type="match status" value="1"/>
</dbReference>
<feature type="transmembrane region" description="Helical" evidence="5">
    <location>
        <begin position="383"/>
        <end position="404"/>
    </location>
</feature>
<feature type="transmembrane region" description="Helical" evidence="5">
    <location>
        <begin position="349"/>
        <end position="371"/>
    </location>
</feature>
<dbReference type="Proteomes" id="UP000187495">
    <property type="component" value="Unassembled WGS sequence"/>
</dbReference>
<dbReference type="SUPFAM" id="SSF103473">
    <property type="entry name" value="MFS general substrate transporter"/>
    <property type="match status" value="1"/>
</dbReference>
<dbReference type="PANTHER" id="PTHR23508:SF10">
    <property type="entry name" value="CARBOXYLIC ACID TRANSPORTER PROTEIN HOMOLOG"/>
    <property type="match status" value="1"/>
</dbReference>
<feature type="transmembrane region" description="Helical" evidence="5">
    <location>
        <begin position="62"/>
        <end position="82"/>
    </location>
</feature>
<dbReference type="InterPro" id="IPR020846">
    <property type="entry name" value="MFS_dom"/>
</dbReference>
<feature type="transmembrane region" description="Helical" evidence="5">
    <location>
        <begin position="152"/>
        <end position="174"/>
    </location>
</feature>
<evidence type="ECO:0000256" key="3">
    <source>
        <dbReference type="ARBA" id="ARBA00022989"/>
    </source>
</evidence>
<evidence type="ECO:0000256" key="5">
    <source>
        <dbReference type="SAM" id="Phobius"/>
    </source>
</evidence>
<dbReference type="InterPro" id="IPR005829">
    <property type="entry name" value="Sugar_transporter_CS"/>
</dbReference>
<evidence type="ECO:0000256" key="4">
    <source>
        <dbReference type="ARBA" id="ARBA00023136"/>
    </source>
</evidence>
<dbReference type="CDD" id="cd17365">
    <property type="entry name" value="MFS_PcaK_like"/>
    <property type="match status" value="1"/>
</dbReference>
<feature type="transmembrane region" description="Helical" evidence="5">
    <location>
        <begin position="325"/>
        <end position="343"/>
    </location>
</feature>
<dbReference type="Pfam" id="PF07690">
    <property type="entry name" value="MFS_1"/>
    <property type="match status" value="1"/>
</dbReference>
<evidence type="ECO:0000256" key="2">
    <source>
        <dbReference type="ARBA" id="ARBA00022692"/>
    </source>
</evidence>
<keyword evidence="3 5" id="KW-1133">Transmembrane helix</keyword>
<evidence type="ECO:0000256" key="1">
    <source>
        <dbReference type="ARBA" id="ARBA00004141"/>
    </source>
</evidence>
<name>A0A1N7FWB3_9GAMM</name>
<dbReference type="PROSITE" id="PS00216">
    <property type="entry name" value="SUGAR_TRANSPORT_1"/>
    <property type="match status" value="1"/>
</dbReference>
<evidence type="ECO:0000313" key="8">
    <source>
        <dbReference type="Proteomes" id="UP000187495"/>
    </source>
</evidence>
<sequence>MNNSSHLAQHNLAYAINHTPMHRYQWLIVALAVVLNMLDGFDVLAIAFTAKSIQNELGLTGTQIGSLMSAGFIGMAIGSMGLAPFADKFGRRPLLIIATALSALGMLMTYFAITVEDIALSRLITGVGVGGILPCTNVIVSEYANQKWRGLAIAIYASGFGIGAMLGGLSAVILQDEFGFRSVFMTGAVLTGLALVAIIALLPESVSFLNQQQPRNAANRLTKIANKIGKTGDWRLPPLSKQSKQTTAISQLFTSQQYKTTLLIWLAFIAVMSSFYFVSSWTPALLESSGLAKQQSQTVGMAISIGGAVGSLIFGFLVSHLSPRFTLMTFIALSSLAIIAFVFSPNLAIALVFAVLIGALINGCITGLYAINPTLYKPSFRSTGVGTAIGIGRLGSIASPILAGKLLDLDIGKDDLYLGASGVILLACVAVYFLHIPKQTD</sequence>
<dbReference type="InterPro" id="IPR036259">
    <property type="entry name" value="MFS_trans_sf"/>
</dbReference>
<dbReference type="PROSITE" id="PS00217">
    <property type="entry name" value="SUGAR_TRANSPORT_2"/>
    <property type="match status" value="1"/>
</dbReference>
<feature type="transmembrane region" description="Helical" evidence="5">
    <location>
        <begin position="299"/>
        <end position="318"/>
    </location>
</feature>
<feature type="transmembrane region" description="Helical" evidence="5">
    <location>
        <begin position="26"/>
        <end position="50"/>
    </location>
</feature>
<protein>
    <submittedName>
        <fullName evidence="7">Benzoate transport</fullName>
    </submittedName>
</protein>
<dbReference type="PANTHER" id="PTHR23508">
    <property type="entry name" value="CARBOXYLIC ACID TRANSPORTER PROTEIN HOMOLOG"/>
    <property type="match status" value="1"/>
</dbReference>
<dbReference type="STRING" id="34061.B0189_09130"/>
<organism evidence="7 8">
    <name type="scientific">Moraxella cuniculi DSM 21768</name>
    <dbReference type="NCBI Taxonomy" id="1122245"/>
    <lineage>
        <taxon>Bacteria</taxon>
        <taxon>Pseudomonadati</taxon>
        <taxon>Pseudomonadota</taxon>
        <taxon>Gammaproteobacteria</taxon>
        <taxon>Moraxellales</taxon>
        <taxon>Moraxellaceae</taxon>
        <taxon>Moraxella</taxon>
    </lineage>
</organism>
<dbReference type="EMBL" id="FTNU01000018">
    <property type="protein sequence ID" value="SIS04621.1"/>
    <property type="molecule type" value="Genomic_DNA"/>
</dbReference>
<evidence type="ECO:0000313" key="7">
    <source>
        <dbReference type="EMBL" id="SIS04621.1"/>
    </source>
</evidence>
<comment type="subcellular location">
    <subcellularLocation>
        <location evidence="1">Membrane</location>
        <topology evidence="1">Multi-pass membrane protein</topology>
    </subcellularLocation>
</comment>
<dbReference type="AlphaFoldDB" id="A0A1N7FWB3"/>
<keyword evidence="2 5" id="KW-0812">Transmembrane</keyword>
<dbReference type="GO" id="GO:0005886">
    <property type="term" value="C:plasma membrane"/>
    <property type="evidence" value="ECO:0007669"/>
    <property type="project" value="TreeGrafter"/>
</dbReference>
<feature type="transmembrane region" description="Helical" evidence="5">
    <location>
        <begin position="180"/>
        <end position="202"/>
    </location>
</feature>
<gene>
    <name evidence="7" type="ORF">SAMN02745664_11819</name>
</gene>
<dbReference type="InterPro" id="IPR011701">
    <property type="entry name" value="MFS"/>
</dbReference>
<feature type="domain" description="Major facilitator superfamily (MFS) profile" evidence="6">
    <location>
        <begin position="28"/>
        <end position="439"/>
    </location>
</feature>
<accession>A0A1N7FWB3</accession>
<feature type="transmembrane region" description="Helical" evidence="5">
    <location>
        <begin position="119"/>
        <end position="140"/>
    </location>
</feature>
<feature type="transmembrane region" description="Helical" evidence="5">
    <location>
        <begin position="262"/>
        <end position="279"/>
    </location>
</feature>
<dbReference type="GO" id="GO:0046943">
    <property type="term" value="F:carboxylic acid transmembrane transporter activity"/>
    <property type="evidence" value="ECO:0007669"/>
    <property type="project" value="TreeGrafter"/>
</dbReference>
<feature type="transmembrane region" description="Helical" evidence="5">
    <location>
        <begin position="416"/>
        <end position="434"/>
    </location>
</feature>
<evidence type="ECO:0000259" key="6">
    <source>
        <dbReference type="PROSITE" id="PS50850"/>
    </source>
</evidence>
<dbReference type="PROSITE" id="PS50850">
    <property type="entry name" value="MFS"/>
    <property type="match status" value="1"/>
</dbReference>
<proteinExistence type="predicted"/>
<keyword evidence="4 5" id="KW-0472">Membrane</keyword>
<feature type="transmembrane region" description="Helical" evidence="5">
    <location>
        <begin position="94"/>
        <end position="113"/>
    </location>
</feature>
<reference evidence="8" key="1">
    <citation type="submission" date="2017-01" db="EMBL/GenBank/DDBJ databases">
        <authorList>
            <person name="Varghese N."/>
            <person name="Submissions S."/>
        </authorList>
    </citation>
    <scope>NUCLEOTIDE SEQUENCE [LARGE SCALE GENOMIC DNA]</scope>
    <source>
        <strain evidence="8">DSM 21768</strain>
    </source>
</reference>
<keyword evidence="8" id="KW-1185">Reference proteome</keyword>
<dbReference type="RefSeq" id="WP_076555951.1">
    <property type="nucleotide sequence ID" value="NZ_FTNU01000018.1"/>
</dbReference>